<name>A0A1I2LU21_9ACTN</name>
<feature type="transmembrane region" description="Helical" evidence="2">
    <location>
        <begin position="203"/>
        <end position="230"/>
    </location>
</feature>
<evidence type="ECO:0000256" key="1">
    <source>
        <dbReference type="SAM" id="MobiDB-lite"/>
    </source>
</evidence>
<feature type="transmembrane region" description="Helical" evidence="2">
    <location>
        <begin position="99"/>
        <end position="120"/>
    </location>
</feature>
<feature type="compositionally biased region" description="Low complexity" evidence="1">
    <location>
        <begin position="45"/>
        <end position="55"/>
    </location>
</feature>
<reference evidence="4" key="1">
    <citation type="submission" date="2016-10" db="EMBL/GenBank/DDBJ databases">
        <authorList>
            <person name="Varghese N."/>
            <person name="Submissions S."/>
        </authorList>
    </citation>
    <scope>NUCLEOTIDE SEQUENCE [LARGE SCALE GENOMIC DNA]</scope>
    <source>
        <strain evidence="4">DSM 46838</strain>
    </source>
</reference>
<keyword evidence="2" id="KW-1133">Transmembrane helix</keyword>
<dbReference type="EMBL" id="FOND01000028">
    <property type="protein sequence ID" value="SFF82735.1"/>
    <property type="molecule type" value="Genomic_DNA"/>
</dbReference>
<feature type="transmembrane region" description="Helical" evidence="2">
    <location>
        <begin position="296"/>
        <end position="322"/>
    </location>
</feature>
<keyword evidence="4" id="KW-1185">Reference proteome</keyword>
<organism evidence="3 4">
    <name type="scientific">Blastococcus tunisiensis</name>
    <dbReference type="NCBI Taxonomy" id="1798228"/>
    <lineage>
        <taxon>Bacteria</taxon>
        <taxon>Bacillati</taxon>
        <taxon>Actinomycetota</taxon>
        <taxon>Actinomycetes</taxon>
        <taxon>Geodermatophilales</taxon>
        <taxon>Geodermatophilaceae</taxon>
        <taxon>Blastococcus</taxon>
    </lineage>
</organism>
<feature type="transmembrane region" description="Helical" evidence="2">
    <location>
        <begin position="267"/>
        <end position="290"/>
    </location>
</feature>
<dbReference type="NCBIfam" id="TIGR02587">
    <property type="entry name" value="TIGR02587 family membrane protein"/>
    <property type="match status" value="1"/>
</dbReference>
<protein>
    <submittedName>
        <fullName evidence="3">Putative integral membrane protein TIGR02587</fullName>
    </submittedName>
</protein>
<accession>A0A1I2LU21</accession>
<feature type="transmembrane region" description="Helical" evidence="2">
    <location>
        <begin position="132"/>
        <end position="156"/>
    </location>
</feature>
<evidence type="ECO:0000313" key="4">
    <source>
        <dbReference type="Proteomes" id="UP000198589"/>
    </source>
</evidence>
<keyword evidence="2" id="KW-0812">Transmembrane</keyword>
<dbReference type="AlphaFoldDB" id="A0A1I2LU21"/>
<dbReference type="Proteomes" id="UP000198589">
    <property type="component" value="Unassembled WGS sequence"/>
</dbReference>
<dbReference type="Pfam" id="PF09622">
    <property type="entry name" value="DUF2391"/>
    <property type="match status" value="1"/>
</dbReference>
<dbReference type="InterPro" id="IPR013416">
    <property type="entry name" value="CHP02587_IM"/>
</dbReference>
<evidence type="ECO:0000256" key="2">
    <source>
        <dbReference type="SAM" id="Phobius"/>
    </source>
</evidence>
<feature type="transmembrane region" description="Helical" evidence="2">
    <location>
        <begin position="72"/>
        <end position="93"/>
    </location>
</feature>
<evidence type="ECO:0000313" key="3">
    <source>
        <dbReference type="EMBL" id="SFF82735.1"/>
    </source>
</evidence>
<gene>
    <name evidence="3" type="ORF">SAMN05216574_12845</name>
</gene>
<feature type="region of interest" description="Disordered" evidence="1">
    <location>
        <begin position="19"/>
        <end position="64"/>
    </location>
</feature>
<proteinExistence type="predicted"/>
<dbReference type="InterPro" id="IPR024464">
    <property type="entry name" value="DUF2391"/>
</dbReference>
<keyword evidence="2" id="KW-0472">Membrane</keyword>
<feature type="transmembrane region" description="Helical" evidence="2">
    <location>
        <begin position="236"/>
        <end position="255"/>
    </location>
</feature>
<feature type="compositionally biased region" description="Basic and acidic residues" evidence="1">
    <location>
        <begin position="19"/>
        <end position="28"/>
    </location>
</feature>
<sequence length="323" mass="33480">MVGTPATCASGSRRVERDGFCVDTRHGPEAGTTDVSSRRAERPGRAATAAGTRPADSAPTERRETLRGVGRAFGGALLFALPMLMTMELWRLGHTVDRWRLALLVVATALLVLGLVRIVGAGTGGTGFTGHLVDTGIALLVAAVAAAVVLTVLAVVNPVRDWHDAVSVIAIETLPAAIGASYARSQLGEGSHKGEVSGYPHELFLMAAGAVVLAANIAPTEEVVLLAAMMSEFHTVALILVSVAMMHAFVYSVGFKGQENADRPVRAFLTLTVVGYVIAMAISAYVLWTFGRFDGAGLAAAVSETVVLALPASLGAAAARLIL</sequence>